<protein>
    <submittedName>
        <fullName evidence="1">Uncharacterized protein</fullName>
    </submittedName>
</protein>
<sequence>MISQPLFIPLYFDEADMDLWKALQSVDPEMRSAFIKETLKQALLGGDSQEPFNQLLISEDMTAMPQGEIYDSDDETQIDEITSSEADQAETYSLDDLFSQTSSLEPEENPDINMAAQEEVKPLPGFEYLMKHIIGMEDDEDILKILKGKT</sequence>
<dbReference type="EMBL" id="CP003108">
    <property type="protein sequence ID" value="AET67103.1"/>
    <property type="molecule type" value="Genomic_DNA"/>
</dbReference>
<dbReference type="HOGENOM" id="CLU_1608240_0_0_9"/>
<keyword evidence="2" id="KW-1185">Reference proteome</keyword>
<dbReference type="KEGG" id="dor:Desor_1446"/>
<evidence type="ECO:0000313" key="2">
    <source>
        <dbReference type="Proteomes" id="UP000006346"/>
    </source>
</evidence>
<proteinExistence type="predicted"/>
<dbReference type="AlphaFoldDB" id="G7W8G3"/>
<dbReference type="PATRIC" id="fig|768706.3.peg.1433"/>
<dbReference type="Proteomes" id="UP000006346">
    <property type="component" value="Chromosome"/>
</dbReference>
<name>G7W8G3_DESOD</name>
<reference evidence="1 2" key="2">
    <citation type="journal article" date="2012" name="J. Bacteriol.">
        <title>Complete genome sequences of Desulfosporosinus orientis DSM765T, Desulfosporosinus youngiae DSM17734T, Desulfosporosinus meridiei DSM13257T, and Desulfosporosinus acidiphilus DSM22704T.</title>
        <authorList>
            <person name="Pester M."/>
            <person name="Brambilla E."/>
            <person name="Alazard D."/>
            <person name="Rattei T."/>
            <person name="Weinmaier T."/>
            <person name="Han J."/>
            <person name="Lucas S."/>
            <person name="Lapidus A."/>
            <person name="Cheng J.F."/>
            <person name="Goodwin L."/>
            <person name="Pitluck S."/>
            <person name="Peters L."/>
            <person name="Ovchinnikova G."/>
            <person name="Teshima H."/>
            <person name="Detter J.C."/>
            <person name="Han C.S."/>
            <person name="Tapia R."/>
            <person name="Land M.L."/>
            <person name="Hauser L."/>
            <person name="Kyrpides N.C."/>
            <person name="Ivanova N.N."/>
            <person name="Pagani I."/>
            <person name="Huntmann M."/>
            <person name="Wei C.L."/>
            <person name="Davenport K.W."/>
            <person name="Daligault H."/>
            <person name="Chain P.S."/>
            <person name="Chen A."/>
            <person name="Mavromatis K."/>
            <person name="Markowitz V."/>
            <person name="Szeto E."/>
            <person name="Mikhailova N."/>
            <person name="Pati A."/>
            <person name="Wagner M."/>
            <person name="Woyke T."/>
            <person name="Ollivier B."/>
            <person name="Klenk H.P."/>
            <person name="Spring S."/>
            <person name="Loy A."/>
        </authorList>
    </citation>
    <scope>NUCLEOTIDE SEQUENCE [LARGE SCALE GENOMIC DNA]</scope>
    <source>
        <strain evidence="2">ATCC 19365 / DSM 765 / NCIMB 8382 / VKM B-1628</strain>
    </source>
</reference>
<accession>G7W8G3</accession>
<organism evidence="1 2">
    <name type="scientific">Desulfosporosinus orientis (strain ATCC 19365 / DSM 765 / NCIMB 8382 / VKM B-1628 / Singapore I)</name>
    <name type="common">Desulfotomaculum orientis</name>
    <dbReference type="NCBI Taxonomy" id="768706"/>
    <lineage>
        <taxon>Bacteria</taxon>
        <taxon>Bacillati</taxon>
        <taxon>Bacillota</taxon>
        <taxon>Clostridia</taxon>
        <taxon>Eubacteriales</taxon>
        <taxon>Desulfitobacteriaceae</taxon>
        <taxon>Desulfosporosinus</taxon>
    </lineage>
</organism>
<reference evidence="2" key="1">
    <citation type="submission" date="2011-11" db="EMBL/GenBank/DDBJ databases">
        <title>Complete sequence of Desulfosporosinus orientis DSM 765.</title>
        <authorList>
            <person name="Lucas S."/>
            <person name="Han J."/>
            <person name="Lapidus A."/>
            <person name="Cheng J.-F."/>
            <person name="Goodwin L."/>
            <person name="Pitluck S."/>
            <person name="Peters L."/>
            <person name="Ovchinnikova G."/>
            <person name="Teshima H."/>
            <person name="Detter J.C."/>
            <person name="Han C."/>
            <person name="Tapia R."/>
            <person name="Land M."/>
            <person name="Hauser L."/>
            <person name="Kyrpides N."/>
            <person name="Ivanova N."/>
            <person name="Pagani I."/>
            <person name="Pester M."/>
            <person name="Spring S."/>
            <person name="Ollivier B."/>
            <person name="Rattei T."/>
            <person name="Klenk H.-P."/>
            <person name="Wagner M."/>
            <person name="Loy A."/>
            <person name="Woyke T."/>
        </authorList>
    </citation>
    <scope>NUCLEOTIDE SEQUENCE [LARGE SCALE GENOMIC DNA]</scope>
    <source>
        <strain evidence="2">ATCC 19365 / DSM 765 / NCIMB 8382 / VKM B-1628</strain>
    </source>
</reference>
<gene>
    <name evidence="1" type="ordered locus">Desor_1446</name>
</gene>
<evidence type="ECO:0000313" key="1">
    <source>
        <dbReference type="EMBL" id="AET67103.1"/>
    </source>
</evidence>
<dbReference type="STRING" id="768706.Desor_1446"/>